<sequence>MNLIQNESKSGPATTIDADPVNMTEFRLVRPEAPAPVSMDGIFDCLIHNFRDGDSFQAGIVWLNLSEVVKTCRAPANQSVIFDTFFGAEPKFMIPGPTPDFEYTMLTFGVGRSVKAEEMIMHKYKNCKKFVAVDPTAEVNEKLVTDAGGRFLELTVGAKDDVFAASIMQKPLGNRLPYITKNVTHTSIESTIKKAEMGDIVDIMLMDIEGAEFEILENFIDQSVKRTTICQMNVEMHSPWVNVVKKNNIIRTLYNLSKKREWMLFEVNPVKIRYEVFHRSFFINVKDPYCVQKYYPSMI</sequence>
<feature type="domain" description="Methyltransferase FkbM" evidence="1">
    <location>
        <begin position="102"/>
        <end position="240"/>
    </location>
</feature>
<organism evidence="2 3">
    <name type="scientific">Panagrellus redivivus</name>
    <name type="common">Microworm</name>
    <dbReference type="NCBI Taxonomy" id="6233"/>
    <lineage>
        <taxon>Eukaryota</taxon>
        <taxon>Metazoa</taxon>
        <taxon>Ecdysozoa</taxon>
        <taxon>Nematoda</taxon>
        <taxon>Chromadorea</taxon>
        <taxon>Rhabditida</taxon>
        <taxon>Tylenchina</taxon>
        <taxon>Panagrolaimomorpha</taxon>
        <taxon>Panagrolaimoidea</taxon>
        <taxon>Panagrolaimidae</taxon>
        <taxon>Panagrellus</taxon>
    </lineage>
</organism>
<keyword evidence="2" id="KW-1185">Reference proteome</keyword>
<dbReference type="WBParaSite" id="Pan_g18559.t1">
    <property type="protein sequence ID" value="Pan_g18559.t1"/>
    <property type="gene ID" value="Pan_g18559"/>
</dbReference>
<evidence type="ECO:0000259" key="1">
    <source>
        <dbReference type="Pfam" id="PF05050"/>
    </source>
</evidence>
<proteinExistence type="predicted"/>
<accession>A0A7E4VCB9</accession>
<dbReference type="InterPro" id="IPR006342">
    <property type="entry name" value="FkbM_mtfrase"/>
</dbReference>
<evidence type="ECO:0000313" key="3">
    <source>
        <dbReference type="WBParaSite" id="Pan_g18559.t1"/>
    </source>
</evidence>
<dbReference type="Proteomes" id="UP000492821">
    <property type="component" value="Unassembled WGS sequence"/>
</dbReference>
<dbReference type="Pfam" id="PF05050">
    <property type="entry name" value="Methyltransf_21"/>
    <property type="match status" value="1"/>
</dbReference>
<reference evidence="2" key="1">
    <citation type="journal article" date="2013" name="Genetics">
        <title>The draft genome and transcriptome of Panagrellus redivivus are shaped by the harsh demands of a free-living lifestyle.</title>
        <authorList>
            <person name="Srinivasan J."/>
            <person name="Dillman A.R."/>
            <person name="Macchietto M.G."/>
            <person name="Heikkinen L."/>
            <person name="Lakso M."/>
            <person name="Fracchia K.M."/>
            <person name="Antoshechkin I."/>
            <person name="Mortazavi A."/>
            <person name="Wong G."/>
            <person name="Sternberg P.W."/>
        </authorList>
    </citation>
    <scope>NUCLEOTIDE SEQUENCE [LARGE SCALE GENOMIC DNA]</scope>
    <source>
        <strain evidence="2">MT8872</strain>
    </source>
</reference>
<evidence type="ECO:0000313" key="2">
    <source>
        <dbReference type="Proteomes" id="UP000492821"/>
    </source>
</evidence>
<name>A0A7E4VCB9_PANRE</name>
<dbReference type="AlphaFoldDB" id="A0A7E4VCB9"/>
<dbReference type="PANTHER" id="PTHR22989:SF20">
    <property type="entry name" value="USP DOMAIN-CONTAINING PROTEIN"/>
    <property type="match status" value="1"/>
</dbReference>
<dbReference type="PANTHER" id="PTHR22989">
    <property type="entry name" value="UNCHARACTERIZED DUF13 C.ELEGANS"/>
    <property type="match status" value="1"/>
</dbReference>
<reference evidence="3" key="2">
    <citation type="submission" date="2020-10" db="UniProtKB">
        <authorList>
            <consortium name="WormBaseParasite"/>
        </authorList>
    </citation>
    <scope>IDENTIFICATION</scope>
</reference>
<protein>
    <submittedName>
        <fullName evidence="3">Methyltransf_21 domain-containing protein</fullName>
    </submittedName>
</protein>